<comment type="caution">
    <text evidence="3">The sequence shown here is derived from an EMBL/GenBank/DDBJ whole genome shotgun (WGS) entry which is preliminary data.</text>
</comment>
<dbReference type="Proteomes" id="UP000275749">
    <property type="component" value="Unassembled WGS sequence"/>
</dbReference>
<dbReference type="PANTHER" id="PTHR11993:SF10">
    <property type="entry name" value="NADH DEHYDROGENASE [UBIQUINONE] IRON-SULFUR PROTEIN 2, MITOCHONDRIAL"/>
    <property type="match status" value="1"/>
</dbReference>
<gene>
    <name evidence="3" type="ORF">EDD41_1518</name>
</gene>
<accession>A0A3N1ZU03</accession>
<dbReference type="SUPFAM" id="SSF56762">
    <property type="entry name" value="HydB/Nqo4-like"/>
    <property type="match status" value="1"/>
</dbReference>
<proteinExistence type="predicted"/>
<dbReference type="GO" id="GO:0016651">
    <property type="term" value="F:oxidoreductase activity, acting on NAD(P)H"/>
    <property type="evidence" value="ECO:0007669"/>
    <property type="project" value="InterPro"/>
</dbReference>
<dbReference type="Pfam" id="PF00346">
    <property type="entry name" value="Complex1_49kDa"/>
    <property type="match status" value="2"/>
</dbReference>
<protein>
    <submittedName>
        <fullName evidence="3">NADH dehydrogenase subunit D</fullName>
    </submittedName>
</protein>
<dbReference type="InterPro" id="IPR022885">
    <property type="entry name" value="NDH1_su_D/H"/>
</dbReference>
<keyword evidence="1" id="KW-0874">Quinone</keyword>
<dbReference type="GO" id="GO:0051287">
    <property type="term" value="F:NAD binding"/>
    <property type="evidence" value="ECO:0007669"/>
    <property type="project" value="InterPro"/>
</dbReference>
<dbReference type="EMBL" id="RKHG01000001">
    <property type="protein sequence ID" value="ROR54319.1"/>
    <property type="molecule type" value="Genomic_DNA"/>
</dbReference>
<evidence type="ECO:0000313" key="3">
    <source>
        <dbReference type="EMBL" id="ROR54319.1"/>
    </source>
</evidence>
<dbReference type="InterPro" id="IPR001135">
    <property type="entry name" value="NADH_Q_OxRdtase_suD"/>
</dbReference>
<evidence type="ECO:0000259" key="2">
    <source>
        <dbReference type="Pfam" id="PF00346"/>
    </source>
</evidence>
<dbReference type="AlphaFoldDB" id="A0A3N1ZU03"/>
<name>A0A3N1ZU03_9ACTN</name>
<dbReference type="GO" id="GO:0048038">
    <property type="term" value="F:quinone binding"/>
    <property type="evidence" value="ECO:0007669"/>
    <property type="project" value="UniProtKB-KW"/>
</dbReference>
<dbReference type="InterPro" id="IPR029014">
    <property type="entry name" value="NiFe-Hase_large"/>
</dbReference>
<dbReference type="Gene3D" id="1.10.645.10">
    <property type="entry name" value="Cytochrome-c3 Hydrogenase, chain B"/>
    <property type="match status" value="1"/>
</dbReference>
<sequence length="358" mass="38987">MLDLGPQHPSRTGLLLMDVHTENGSISDVRIQPGYNHRSAEKLFEVRDYRQILMLADRHDWHSPFTGELGIALVCEHLMGLVPPVRATWLRTLLAEQARIQSHLAHLGFIAHHTADEALGRRISAARNGGRDLLLAVSGNRVHPMMNRLGGLAFDVDSSWIGHIDQWARQCADLAADIAAVVESMKIGVGLGTIDRALVDQFSLTGPVAAATGTLRRTRTSNPHLGYQELTDVFGEPAHTNGDASSRFLTLCDEVGESAKLITRCREILAGIAGPVDTRLSKIVKVPDSEAYLALDAPWGMAGFLLVSRAERTPWRLKLRTPSLVNVQVMEQALVGCSLRDAAVVIASLGWTAGDLDK</sequence>
<feature type="domain" description="NADH-quinone oxidoreductase subunit D" evidence="2">
    <location>
        <begin position="282"/>
        <end position="358"/>
    </location>
</feature>
<dbReference type="PANTHER" id="PTHR11993">
    <property type="entry name" value="NADH-UBIQUINONE OXIDOREDUCTASE 49 KDA SUBUNIT"/>
    <property type="match status" value="1"/>
</dbReference>
<feature type="domain" description="NADH-quinone oxidoreductase subunit D" evidence="2">
    <location>
        <begin position="127"/>
        <end position="277"/>
    </location>
</feature>
<evidence type="ECO:0000313" key="4">
    <source>
        <dbReference type="Proteomes" id="UP000275749"/>
    </source>
</evidence>
<evidence type="ECO:0000256" key="1">
    <source>
        <dbReference type="ARBA" id="ARBA00022719"/>
    </source>
</evidence>
<organism evidence="3 4">
    <name type="scientific">Luteococcus japonicus</name>
    <dbReference type="NCBI Taxonomy" id="33984"/>
    <lineage>
        <taxon>Bacteria</taxon>
        <taxon>Bacillati</taxon>
        <taxon>Actinomycetota</taxon>
        <taxon>Actinomycetes</taxon>
        <taxon>Propionibacteriales</taxon>
        <taxon>Propionibacteriaceae</taxon>
        <taxon>Luteococcus</taxon>
    </lineage>
</organism>
<reference evidence="3 4" key="1">
    <citation type="submission" date="2018-11" db="EMBL/GenBank/DDBJ databases">
        <title>Sequencing the genomes of 1000 actinobacteria strains.</title>
        <authorList>
            <person name="Klenk H.-P."/>
        </authorList>
    </citation>
    <scope>NUCLEOTIDE SEQUENCE [LARGE SCALE GENOMIC DNA]</scope>
    <source>
        <strain evidence="3 4">DSM 10546</strain>
    </source>
</reference>